<proteinExistence type="predicted"/>
<keyword evidence="3" id="KW-1185">Reference proteome</keyword>
<dbReference type="EMBL" id="JAJFZT010000001">
    <property type="protein sequence ID" value="MCC3271704.1"/>
    <property type="molecule type" value="Genomic_DNA"/>
</dbReference>
<evidence type="ECO:0000313" key="1">
    <source>
        <dbReference type="EMBL" id="MCC3271704.1"/>
    </source>
</evidence>
<sequence>MREIQSLPALYAHMIECGITDLDPWAVLQGEMQLRRAQHIEQVFPGWGIIPFARRTDNDDVACWTGSKVVVIDDWDLIWDENGPRRLVAREYGSMEEWFLAAARDFIEFDWS</sequence>
<evidence type="ECO:0000313" key="3">
    <source>
        <dbReference type="Proteomes" id="UP000829758"/>
    </source>
</evidence>
<accession>A0A9X1M5E7</accession>
<evidence type="ECO:0000313" key="4">
    <source>
        <dbReference type="Proteomes" id="UP001155145"/>
    </source>
</evidence>
<dbReference type="Proteomes" id="UP000829758">
    <property type="component" value="Chromosome"/>
</dbReference>
<dbReference type="EMBL" id="CP094984">
    <property type="protein sequence ID" value="UON93467.1"/>
    <property type="molecule type" value="Genomic_DNA"/>
</dbReference>
<gene>
    <name evidence="1" type="ORF">LJ755_03020</name>
    <name evidence="2" type="ORF">MUK71_07675</name>
</gene>
<protein>
    <submittedName>
        <fullName evidence="1">Uncharacterized protein</fullName>
    </submittedName>
</protein>
<dbReference type="AlphaFoldDB" id="A0A9X1M5E7"/>
<organism evidence="1 4">
    <name type="scientific">Arthrobacter zhangbolii</name>
    <dbReference type="NCBI Taxonomy" id="2886936"/>
    <lineage>
        <taxon>Bacteria</taxon>
        <taxon>Bacillati</taxon>
        <taxon>Actinomycetota</taxon>
        <taxon>Actinomycetes</taxon>
        <taxon>Micrococcales</taxon>
        <taxon>Micrococcaceae</taxon>
        <taxon>Arthrobacter</taxon>
    </lineage>
</organism>
<evidence type="ECO:0000313" key="2">
    <source>
        <dbReference type="EMBL" id="UON93467.1"/>
    </source>
</evidence>
<reference evidence="1" key="1">
    <citation type="submission" date="2021-10" db="EMBL/GenBank/DDBJ databases">
        <title>Novel species in genus Arthrobacter.</title>
        <authorList>
            <person name="Liu Y."/>
        </authorList>
    </citation>
    <scope>NUCLEOTIDE SEQUENCE</scope>
    <source>
        <strain evidence="1">Zg-Y462</strain>
        <strain evidence="3">zg-Y462</strain>
    </source>
</reference>
<dbReference type="RefSeq" id="WP_227927918.1">
    <property type="nucleotide sequence ID" value="NZ_CP094984.1"/>
</dbReference>
<dbReference type="Proteomes" id="UP001155145">
    <property type="component" value="Unassembled WGS sequence"/>
</dbReference>
<name>A0A9X1M5E7_9MICC</name>